<dbReference type="SUPFAM" id="SSF56655">
    <property type="entry name" value="Carbohydrate phosphatase"/>
    <property type="match status" value="1"/>
</dbReference>
<dbReference type="PANTHER" id="PTHR20854">
    <property type="entry name" value="INOSITOL MONOPHOSPHATASE"/>
    <property type="match status" value="1"/>
</dbReference>
<dbReference type="RefSeq" id="WP_341598649.1">
    <property type="nucleotide sequence ID" value="NZ_JBAKAZ010000061.1"/>
</dbReference>
<comment type="caution">
    <text evidence="2">The sequence shown here is derived from an EMBL/GenBank/DDBJ whole genome shotgun (WGS) entry which is preliminary data.</text>
</comment>
<dbReference type="EMBL" id="JBAKAZ010000061">
    <property type="protein sequence ID" value="MEL0630522.1"/>
    <property type="molecule type" value="Genomic_DNA"/>
</dbReference>
<organism evidence="2 3">
    <name type="scientific">Psychromonas aquatilis</name>
    <dbReference type="NCBI Taxonomy" id="2005072"/>
    <lineage>
        <taxon>Bacteria</taxon>
        <taxon>Pseudomonadati</taxon>
        <taxon>Pseudomonadota</taxon>
        <taxon>Gammaproteobacteria</taxon>
        <taxon>Alteromonadales</taxon>
        <taxon>Psychromonadaceae</taxon>
        <taxon>Psychromonas</taxon>
    </lineage>
</organism>
<dbReference type="PANTHER" id="PTHR20854:SF4">
    <property type="entry name" value="INOSITOL-1-MONOPHOSPHATASE-RELATED"/>
    <property type="match status" value="1"/>
</dbReference>
<comment type="similarity">
    <text evidence="1">Belongs to the inositol monophosphatase superfamily.</text>
</comment>
<dbReference type="Proteomes" id="UP001369082">
    <property type="component" value="Unassembled WGS sequence"/>
</dbReference>
<accession>A0ABU9GT62</accession>
<dbReference type="Gene3D" id="3.30.540.10">
    <property type="entry name" value="Fructose-1,6-Bisphosphatase, subunit A, domain 1"/>
    <property type="match status" value="1"/>
</dbReference>
<protein>
    <submittedName>
        <fullName evidence="2">Inositol monophosphatase family protein</fullName>
    </submittedName>
</protein>
<evidence type="ECO:0000256" key="1">
    <source>
        <dbReference type="ARBA" id="ARBA00009759"/>
    </source>
</evidence>
<dbReference type="InterPro" id="IPR000760">
    <property type="entry name" value="Inositol_monophosphatase-like"/>
</dbReference>
<evidence type="ECO:0000313" key="2">
    <source>
        <dbReference type="EMBL" id="MEL0630522.1"/>
    </source>
</evidence>
<gene>
    <name evidence="2" type="ORF">V6256_12975</name>
</gene>
<sequence length="325" mass="35758">MQLTTTDLNILSQQALEAVQQAGEYIRGFDRGLLKTHFKAAGSSQSSQVVTQVDFACQEIILARLQSSVEQYDLAVLTEEGCSEEEAELHPRLSKGYFWCIDPLDGTLPFIEGSDGYAVSIALVNKTGVPVIGAVYHPLSDNSYFTLIDNHGERQAYKNAQLIASSAITRSAVSAIDDKDLVTKQPSKFILYCDRSFKSHLHYPSLIQKLTKLAETLGYDQFNVHAQYGAVVNALSVIETENKDAACYIKLPKTQAGGGSLWDFSATACLAHATDRWVSDIHGLPLDLNRQGSHYMNHKGVLYASDSVLAQHIVDLCDQLIRESL</sequence>
<name>A0ABU9GT62_9GAMM</name>
<proteinExistence type="inferred from homology"/>
<keyword evidence="3" id="KW-1185">Reference proteome</keyword>
<dbReference type="PRINTS" id="PR00377">
    <property type="entry name" value="IMPHPHTASES"/>
</dbReference>
<reference evidence="2 3" key="1">
    <citation type="submission" date="2024-02" db="EMBL/GenBank/DDBJ databases">
        <title>Bacteria isolated from the canopy kelp, Nereocystis luetkeana.</title>
        <authorList>
            <person name="Pfister C.A."/>
            <person name="Younker I.T."/>
            <person name="Light S.H."/>
        </authorList>
    </citation>
    <scope>NUCLEOTIDE SEQUENCE [LARGE SCALE GENOMIC DNA]</scope>
    <source>
        <strain evidence="2 3">TI.1.05</strain>
    </source>
</reference>
<evidence type="ECO:0000313" key="3">
    <source>
        <dbReference type="Proteomes" id="UP001369082"/>
    </source>
</evidence>
<dbReference type="Pfam" id="PF00459">
    <property type="entry name" value="Inositol_P"/>
    <property type="match status" value="1"/>
</dbReference>
<dbReference type="Gene3D" id="3.40.190.80">
    <property type="match status" value="1"/>
</dbReference>